<accession>A0A1V0SIK1</accession>
<protein>
    <submittedName>
        <fullName evidence="2">Uncharacterized protein</fullName>
    </submittedName>
</protein>
<organism evidence="2">
    <name type="scientific">Klosneuvirus KNV1</name>
    <dbReference type="NCBI Taxonomy" id="1977640"/>
    <lineage>
        <taxon>Viruses</taxon>
        <taxon>Varidnaviria</taxon>
        <taxon>Bamfordvirae</taxon>
        <taxon>Nucleocytoviricota</taxon>
        <taxon>Megaviricetes</taxon>
        <taxon>Imitervirales</taxon>
        <taxon>Mimiviridae</taxon>
        <taxon>Klosneuvirinae</taxon>
        <taxon>Klosneuvirus</taxon>
    </lineage>
</organism>
<reference evidence="2" key="1">
    <citation type="journal article" date="2017" name="Science">
        <title>Giant viruses with an expanded complement of translation system components.</title>
        <authorList>
            <person name="Schulz F."/>
            <person name="Yutin N."/>
            <person name="Ivanova N.N."/>
            <person name="Ortega D.R."/>
            <person name="Lee T.K."/>
            <person name="Vierheilig J."/>
            <person name="Daims H."/>
            <person name="Horn M."/>
            <person name="Wagner M."/>
            <person name="Jensen G.J."/>
            <person name="Kyrpides N.C."/>
            <person name="Koonin E.V."/>
            <person name="Woyke T."/>
        </authorList>
    </citation>
    <scope>NUCLEOTIDE SEQUENCE</scope>
    <source>
        <strain evidence="2">KNV1</strain>
    </source>
</reference>
<dbReference type="EMBL" id="KY684108">
    <property type="protein sequence ID" value="ARF11491.1"/>
    <property type="molecule type" value="Genomic_DNA"/>
</dbReference>
<evidence type="ECO:0000313" key="2">
    <source>
        <dbReference type="EMBL" id="ARF11491.1"/>
    </source>
</evidence>
<proteinExistence type="predicted"/>
<gene>
    <name evidence="2" type="ORF">Klosneuvirus_1_348</name>
</gene>
<evidence type="ECO:0000256" key="1">
    <source>
        <dbReference type="SAM" id="MobiDB-lite"/>
    </source>
</evidence>
<feature type="region of interest" description="Disordered" evidence="1">
    <location>
        <begin position="74"/>
        <end position="112"/>
    </location>
</feature>
<name>A0A1V0SIK1_9VIRU</name>
<sequence length="112" mass="12984">MNEYSDFILCYRKPHGLNWDCEMGYKSVVEVDERTTELLKHDKHLTTTFFPTRYYVPVAFRQMIISSALSPKITMYNKPSSSNGERGGPIMSPRSVMHQDSGQIPRPKNAYY</sequence>